<reference evidence="2 3" key="1">
    <citation type="submission" date="2017-09" db="EMBL/GenBank/DDBJ databases">
        <authorList>
            <person name="Ehlers B."/>
            <person name="Leendertz F.H."/>
        </authorList>
    </citation>
    <scope>NUCLEOTIDE SEQUENCE [LARGE SCALE GENOMIC DNA]</scope>
    <source>
        <strain evidence="2 3">DSM 18289</strain>
    </source>
</reference>
<dbReference type="OrthoDB" id="7349961at2"/>
<evidence type="ECO:0000313" key="3">
    <source>
        <dbReference type="Proteomes" id="UP000219439"/>
    </source>
</evidence>
<evidence type="ECO:0000256" key="1">
    <source>
        <dbReference type="SAM" id="Phobius"/>
    </source>
</evidence>
<evidence type="ECO:0000313" key="2">
    <source>
        <dbReference type="EMBL" id="SNZ21732.1"/>
    </source>
</evidence>
<keyword evidence="1" id="KW-0472">Membrane</keyword>
<accession>A0A285PJ29</accession>
<proteinExistence type="predicted"/>
<dbReference type="Proteomes" id="UP000219439">
    <property type="component" value="Unassembled WGS sequence"/>
</dbReference>
<sequence>MKTQLIDGLGHTAHVELPFGLSVKEMVRGLGLSAGQATVWIKQANGLWKELDRGLWAYVKPKLEGVVKFTFRQGGSTVKAIIGVVALIATIIAPFLAPLTATLLLVAVAAASIAANLLFPEEPPNLSLGGGGSQEAEAVRKLANVQSDSNPVAKGGYLPIVVGERRISPPELSDPRYSLDDSRQVVERIFAFDGQHALTDIQVDGAPISDYAAITTETIEGAGDDATSTFVNKCCKVEDVRARLAVFDLDDRDLVNQDQPSKSEPTYTRFTTVAHNDLEEIVIRLQIDSFVKSDAPSTNIRLPLRIRFREKGSNGAWNNLPEVHVTGRAQGSSLKEFRIRWDNVFGSENEPGDLGYEFWQNVPAAGDTLSSGSTGDQWQAHSHFVDGAGLKDVANIVGGRQGVRVTLDDDFAKVAYEWEIIRGYALTQSSLNGSYAYSGSVPSLFEGYLDGQVYKVKVEQTPFNGTISINHVQALVNQQPCQRPATGLIGVKSVDETIRNVTVMAARYVKDWDGSGWNTVTATSKNPATHARQILFDAMKRLGVSTDLIDNDAFVAWRQACIDNGYEVSAVFSGTPFREVLEILAAAGFARMTFSDKFSVDWFRDRSADMPVVAFTPANANISVEVVEPELPIAIRCKFQDEADDFKDAETEVNNPFVTTITGQSVREYKGITKKSLARKRAYFDLLQAVYQGRQRVSVSSATQATVCERGDLVLLVTDLIDDKAFGGVVREVLSNTTLVIDQGPTVEGSTAFFDATNVFESSNIFDEGLQSSLWIRHDQGGDEIEVSSAHLGSDGLITVRLASALSSTNVTGAHVVIGPKAQLLKRYIVLDVDREAEERASLTLVPEAPEIYEHLQRFEA</sequence>
<keyword evidence="1" id="KW-1133">Transmembrane helix</keyword>
<organism evidence="2 3">
    <name type="scientific">Cohaesibacter gelatinilyticus</name>
    <dbReference type="NCBI Taxonomy" id="372072"/>
    <lineage>
        <taxon>Bacteria</taxon>
        <taxon>Pseudomonadati</taxon>
        <taxon>Pseudomonadota</taxon>
        <taxon>Alphaproteobacteria</taxon>
        <taxon>Hyphomicrobiales</taxon>
        <taxon>Cohaesibacteraceae</taxon>
    </lineage>
</organism>
<keyword evidence="3" id="KW-1185">Reference proteome</keyword>
<dbReference type="RefSeq" id="WP_097156106.1">
    <property type="nucleotide sequence ID" value="NZ_OBEL01000011.1"/>
</dbReference>
<name>A0A285PJ29_9HYPH</name>
<dbReference type="EMBL" id="OBEL01000011">
    <property type="protein sequence ID" value="SNZ21732.1"/>
    <property type="molecule type" value="Genomic_DNA"/>
</dbReference>
<dbReference type="AlphaFoldDB" id="A0A285PJ29"/>
<keyword evidence="1" id="KW-0812">Transmembrane</keyword>
<gene>
    <name evidence="2" type="ORF">SAMN06265368_4857</name>
</gene>
<feature type="transmembrane region" description="Helical" evidence="1">
    <location>
        <begin position="78"/>
        <end position="97"/>
    </location>
</feature>
<protein>
    <submittedName>
        <fullName evidence="2">Putative phage tail protein</fullName>
    </submittedName>
</protein>